<proteinExistence type="predicted"/>
<name>A0A9Q1EJ62_SYNKA</name>
<gene>
    <name evidence="2" type="ORF">SKAU_G00343770</name>
</gene>
<feature type="compositionally biased region" description="Polar residues" evidence="1">
    <location>
        <begin position="1"/>
        <end position="16"/>
    </location>
</feature>
<keyword evidence="3" id="KW-1185">Reference proteome</keyword>
<sequence length="76" mass="8303">MVSWTQEELYTQQRVGSQGGPEEQKQEVPLSAPLNGHTPNVPQLNLAVGRPGLKRFGKEPLESALLEIPPWPDCGA</sequence>
<dbReference type="AlphaFoldDB" id="A0A9Q1EJ62"/>
<dbReference type="Proteomes" id="UP001152622">
    <property type="component" value="Chromosome 16"/>
</dbReference>
<dbReference type="EMBL" id="JAINUF010000016">
    <property type="protein sequence ID" value="KAJ8339744.1"/>
    <property type="molecule type" value="Genomic_DNA"/>
</dbReference>
<feature type="region of interest" description="Disordered" evidence="1">
    <location>
        <begin position="1"/>
        <end position="40"/>
    </location>
</feature>
<evidence type="ECO:0000313" key="2">
    <source>
        <dbReference type="EMBL" id="KAJ8339744.1"/>
    </source>
</evidence>
<evidence type="ECO:0000256" key="1">
    <source>
        <dbReference type="SAM" id="MobiDB-lite"/>
    </source>
</evidence>
<reference evidence="2" key="1">
    <citation type="journal article" date="2023" name="Science">
        <title>Genome structures resolve the early diversification of teleost fishes.</title>
        <authorList>
            <person name="Parey E."/>
            <person name="Louis A."/>
            <person name="Montfort J."/>
            <person name="Bouchez O."/>
            <person name="Roques C."/>
            <person name="Iampietro C."/>
            <person name="Lluch J."/>
            <person name="Castinel A."/>
            <person name="Donnadieu C."/>
            <person name="Desvignes T."/>
            <person name="Floi Bucao C."/>
            <person name="Jouanno E."/>
            <person name="Wen M."/>
            <person name="Mejri S."/>
            <person name="Dirks R."/>
            <person name="Jansen H."/>
            <person name="Henkel C."/>
            <person name="Chen W.J."/>
            <person name="Zahm M."/>
            <person name="Cabau C."/>
            <person name="Klopp C."/>
            <person name="Thompson A.W."/>
            <person name="Robinson-Rechavi M."/>
            <person name="Braasch I."/>
            <person name="Lecointre G."/>
            <person name="Bobe J."/>
            <person name="Postlethwait J.H."/>
            <person name="Berthelot C."/>
            <person name="Roest Crollius H."/>
            <person name="Guiguen Y."/>
        </authorList>
    </citation>
    <scope>NUCLEOTIDE SEQUENCE</scope>
    <source>
        <strain evidence="2">WJC10195</strain>
    </source>
</reference>
<accession>A0A9Q1EJ62</accession>
<comment type="caution">
    <text evidence="2">The sequence shown here is derived from an EMBL/GenBank/DDBJ whole genome shotgun (WGS) entry which is preliminary data.</text>
</comment>
<protein>
    <submittedName>
        <fullName evidence="2">Uncharacterized protein</fullName>
    </submittedName>
</protein>
<evidence type="ECO:0000313" key="3">
    <source>
        <dbReference type="Proteomes" id="UP001152622"/>
    </source>
</evidence>
<organism evidence="2 3">
    <name type="scientific">Synaphobranchus kaupii</name>
    <name type="common">Kaup's arrowtooth eel</name>
    <dbReference type="NCBI Taxonomy" id="118154"/>
    <lineage>
        <taxon>Eukaryota</taxon>
        <taxon>Metazoa</taxon>
        <taxon>Chordata</taxon>
        <taxon>Craniata</taxon>
        <taxon>Vertebrata</taxon>
        <taxon>Euteleostomi</taxon>
        <taxon>Actinopterygii</taxon>
        <taxon>Neopterygii</taxon>
        <taxon>Teleostei</taxon>
        <taxon>Anguilliformes</taxon>
        <taxon>Synaphobranchidae</taxon>
        <taxon>Synaphobranchus</taxon>
    </lineage>
</organism>